<comment type="similarity">
    <text evidence="2 9">Belongs to the cytochrome P450 family.</text>
</comment>
<dbReference type="GO" id="GO:0016705">
    <property type="term" value="F:oxidoreductase activity, acting on paired donors, with incorporation or reduction of molecular oxygen"/>
    <property type="evidence" value="ECO:0007669"/>
    <property type="project" value="InterPro"/>
</dbReference>
<keyword evidence="5 9" id="KW-0560">Oxidoreductase</keyword>
<evidence type="ECO:0000256" key="9">
    <source>
        <dbReference type="RuleBase" id="RU000461"/>
    </source>
</evidence>
<dbReference type="FunFam" id="1.10.630.10:FF:000179">
    <property type="entry name" value="Cytochrome P450"/>
    <property type="match status" value="1"/>
</dbReference>
<dbReference type="EMBL" id="MU839016">
    <property type="protein sequence ID" value="KAK1765242.1"/>
    <property type="molecule type" value="Genomic_DNA"/>
</dbReference>
<evidence type="ECO:0000256" key="3">
    <source>
        <dbReference type="ARBA" id="ARBA00022617"/>
    </source>
</evidence>
<gene>
    <name evidence="11" type="ORF">QBC33DRAFT_175424</name>
</gene>
<evidence type="ECO:0000313" key="12">
    <source>
        <dbReference type="Proteomes" id="UP001244011"/>
    </source>
</evidence>
<protein>
    <submittedName>
        <fullName evidence="11">Isotrichodermin C-15 hydroxylase</fullName>
    </submittedName>
</protein>
<dbReference type="GO" id="GO:0004497">
    <property type="term" value="F:monooxygenase activity"/>
    <property type="evidence" value="ECO:0007669"/>
    <property type="project" value="UniProtKB-KW"/>
</dbReference>
<keyword evidence="6 8" id="KW-0408">Iron</keyword>
<keyword evidence="12" id="KW-1185">Reference proteome</keyword>
<evidence type="ECO:0000256" key="10">
    <source>
        <dbReference type="SAM" id="Phobius"/>
    </source>
</evidence>
<dbReference type="Pfam" id="PF00067">
    <property type="entry name" value="p450"/>
    <property type="match status" value="1"/>
</dbReference>
<evidence type="ECO:0000256" key="4">
    <source>
        <dbReference type="ARBA" id="ARBA00022723"/>
    </source>
</evidence>
<dbReference type="InterPro" id="IPR001128">
    <property type="entry name" value="Cyt_P450"/>
</dbReference>
<dbReference type="AlphaFoldDB" id="A0AAJ0BWG7"/>
<comment type="caution">
    <text evidence="11">The sequence shown here is derived from an EMBL/GenBank/DDBJ whole genome shotgun (WGS) entry which is preliminary data.</text>
</comment>
<evidence type="ECO:0000256" key="1">
    <source>
        <dbReference type="ARBA" id="ARBA00001971"/>
    </source>
</evidence>
<dbReference type="PANTHER" id="PTHR24305">
    <property type="entry name" value="CYTOCHROME P450"/>
    <property type="match status" value="1"/>
</dbReference>
<dbReference type="GeneID" id="85305573"/>
<keyword evidence="10" id="KW-0812">Transmembrane</keyword>
<feature type="binding site" description="axial binding residue" evidence="8">
    <location>
        <position position="447"/>
    </location>
    <ligand>
        <name>heme</name>
        <dbReference type="ChEBI" id="CHEBI:30413"/>
    </ligand>
    <ligandPart>
        <name>Fe</name>
        <dbReference type="ChEBI" id="CHEBI:18248"/>
    </ligandPart>
</feature>
<keyword evidence="7 9" id="KW-0503">Monooxygenase</keyword>
<evidence type="ECO:0000313" key="11">
    <source>
        <dbReference type="EMBL" id="KAK1765242.1"/>
    </source>
</evidence>
<dbReference type="Gene3D" id="1.10.630.10">
    <property type="entry name" value="Cytochrome P450"/>
    <property type="match status" value="1"/>
</dbReference>
<dbReference type="Proteomes" id="UP001244011">
    <property type="component" value="Unassembled WGS sequence"/>
</dbReference>
<organism evidence="11 12">
    <name type="scientific">Phialemonium atrogriseum</name>
    <dbReference type="NCBI Taxonomy" id="1093897"/>
    <lineage>
        <taxon>Eukaryota</taxon>
        <taxon>Fungi</taxon>
        <taxon>Dikarya</taxon>
        <taxon>Ascomycota</taxon>
        <taxon>Pezizomycotina</taxon>
        <taxon>Sordariomycetes</taxon>
        <taxon>Sordariomycetidae</taxon>
        <taxon>Cephalothecales</taxon>
        <taxon>Cephalothecaceae</taxon>
        <taxon>Phialemonium</taxon>
    </lineage>
</organism>
<dbReference type="InterPro" id="IPR002401">
    <property type="entry name" value="Cyt_P450_E_grp-I"/>
</dbReference>
<sequence length="507" mass="57549">MLEHLPGLLAFNARQSTAIALSLIASWQLATIVYNLFFHPLRKFPGPLLYRASSLPWAFRHAYGDQAFYTQRLHEEYGPIVRIGPNHLSFTDPQAFKDIYGHRVGGGPEMSKTDVFSRTIRAVPTSILNADREEHGRVRRALAHGFSDSSMRQQESMIVEYVDLLVQRLHEECDNGKRVLNMEEWYNWTTFDIVGNLVFGQAFGSLKSTKYHPWIVFIMRGIRVGAILVAMDYIGLGILVQLMFQFTSLGPIKEMRQYTDDMLTSRLSMEEGQDDLFEGLVKRREEWDLSFQKLASNAFILVLAGSETTATTLSGATYFLLTHPDILEKLNHEVRSTFKSPDEININSVSKLSYMLAVLNESLRLYPPVTAGLVRQVPQGGEEIAGSYVPGGTFVEVQHWSANHSSDNWADPWKFQPDRFLASPEEAREQGNKLESLQAFSVGPRNCIGRNLAYAEMRLILARIIYDFDMKLGDGSDAWIERQKSFTLWDRIPLNVHMTPVGKSKEA</sequence>
<dbReference type="PRINTS" id="PR00385">
    <property type="entry name" value="P450"/>
</dbReference>
<name>A0AAJ0BWG7_9PEZI</name>
<dbReference type="PROSITE" id="PS00086">
    <property type="entry name" value="CYTOCHROME_P450"/>
    <property type="match status" value="1"/>
</dbReference>
<dbReference type="InterPro" id="IPR036396">
    <property type="entry name" value="Cyt_P450_sf"/>
</dbReference>
<dbReference type="GO" id="GO:0005506">
    <property type="term" value="F:iron ion binding"/>
    <property type="evidence" value="ECO:0007669"/>
    <property type="project" value="InterPro"/>
</dbReference>
<accession>A0AAJ0BWG7</accession>
<dbReference type="PANTHER" id="PTHR24305:SF230">
    <property type="entry name" value="P450, PUTATIVE (EUROFUNG)-RELATED"/>
    <property type="match status" value="1"/>
</dbReference>
<evidence type="ECO:0000256" key="2">
    <source>
        <dbReference type="ARBA" id="ARBA00010617"/>
    </source>
</evidence>
<evidence type="ECO:0000256" key="6">
    <source>
        <dbReference type="ARBA" id="ARBA00023004"/>
    </source>
</evidence>
<evidence type="ECO:0000256" key="7">
    <source>
        <dbReference type="ARBA" id="ARBA00023033"/>
    </source>
</evidence>
<evidence type="ECO:0000256" key="5">
    <source>
        <dbReference type="ARBA" id="ARBA00023002"/>
    </source>
</evidence>
<dbReference type="SUPFAM" id="SSF48264">
    <property type="entry name" value="Cytochrome P450"/>
    <property type="match status" value="1"/>
</dbReference>
<dbReference type="InterPro" id="IPR050121">
    <property type="entry name" value="Cytochrome_P450_monoxygenase"/>
</dbReference>
<evidence type="ECO:0000256" key="8">
    <source>
        <dbReference type="PIRSR" id="PIRSR602401-1"/>
    </source>
</evidence>
<keyword evidence="10" id="KW-0472">Membrane</keyword>
<feature type="transmembrane region" description="Helical" evidence="10">
    <location>
        <begin position="224"/>
        <end position="244"/>
    </location>
</feature>
<keyword evidence="4 8" id="KW-0479">Metal-binding</keyword>
<feature type="transmembrane region" description="Helical" evidence="10">
    <location>
        <begin position="18"/>
        <end position="38"/>
    </location>
</feature>
<reference evidence="11" key="1">
    <citation type="submission" date="2023-06" db="EMBL/GenBank/DDBJ databases">
        <title>Genome-scale phylogeny and comparative genomics of the fungal order Sordariales.</title>
        <authorList>
            <consortium name="Lawrence Berkeley National Laboratory"/>
            <person name="Hensen N."/>
            <person name="Bonometti L."/>
            <person name="Westerberg I."/>
            <person name="Brannstrom I.O."/>
            <person name="Guillou S."/>
            <person name="Cros-Aarteil S."/>
            <person name="Calhoun S."/>
            <person name="Haridas S."/>
            <person name="Kuo A."/>
            <person name="Mondo S."/>
            <person name="Pangilinan J."/>
            <person name="Riley R."/>
            <person name="Labutti K."/>
            <person name="Andreopoulos B."/>
            <person name="Lipzen A."/>
            <person name="Chen C."/>
            <person name="Yanf M."/>
            <person name="Daum C."/>
            <person name="Ng V."/>
            <person name="Clum A."/>
            <person name="Steindorff A."/>
            <person name="Ohm R."/>
            <person name="Martin F."/>
            <person name="Silar P."/>
            <person name="Natvig D."/>
            <person name="Lalanne C."/>
            <person name="Gautier V."/>
            <person name="Ament-Velasquez S.L."/>
            <person name="Kruys A."/>
            <person name="Hutchinson M.I."/>
            <person name="Powell A.J."/>
            <person name="Barry K."/>
            <person name="Miller A.N."/>
            <person name="Grigoriev I.V."/>
            <person name="Debuchy R."/>
            <person name="Gladieux P."/>
            <person name="Thoren M.H."/>
            <person name="Johannesson H."/>
        </authorList>
    </citation>
    <scope>NUCLEOTIDE SEQUENCE</scope>
    <source>
        <strain evidence="11">8032-3</strain>
    </source>
</reference>
<comment type="cofactor">
    <cofactor evidence="1 8">
        <name>heme</name>
        <dbReference type="ChEBI" id="CHEBI:30413"/>
    </cofactor>
</comment>
<dbReference type="PRINTS" id="PR00463">
    <property type="entry name" value="EP450I"/>
</dbReference>
<keyword evidence="10" id="KW-1133">Transmembrane helix</keyword>
<dbReference type="GO" id="GO:0020037">
    <property type="term" value="F:heme binding"/>
    <property type="evidence" value="ECO:0007669"/>
    <property type="project" value="InterPro"/>
</dbReference>
<keyword evidence="3 8" id="KW-0349">Heme</keyword>
<dbReference type="RefSeq" id="XP_060281455.1">
    <property type="nucleotide sequence ID" value="XM_060422386.1"/>
</dbReference>
<dbReference type="CDD" id="cd11058">
    <property type="entry name" value="CYP60B-like"/>
    <property type="match status" value="1"/>
</dbReference>
<proteinExistence type="inferred from homology"/>
<dbReference type="InterPro" id="IPR017972">
    <property type="entry name" value="Cyt_P450_CS"/>
</dbReference>